<dbReference type="Proteomes" id="UP000250443">
    <property type="component" value="Unassembled WGS sequence"/>
</dbReference>
<name>A0A2X2CIL3_PSELU</name>
<organism evidence="1 2">
    <name type="scientific">Pseudomonas luteola</name>
    <dbReference type="NCBI Taxonomy" id="47886"/>
    <lineage>
        <taxon>Bacteria</taxon>
        <taxon>Pseudomonadati</taxon>
        <taxon>Pseudomonadota</taxon>
        <taxon>Gammaproteobacteria</taxon>
        <taxon>Pseudomonadales</taxon>
        <taxon>Pseudomonadaceae</taxon>
        <taxon>Pseudomonas</taxon>
    </lineage>
</organism>
<evidence type="ECO:0000313" key="1">
    <source>
        <dbReference type="EMBL" id="SPZ00005.1"/>
    </source>
</evidence>
<protein>
    <submittedName>
        <fullName evidence="1">Uncharacterized protein</fullName>
    </submittedName>
</protein>
<gene>
    <name evidence="1" type="ORF">NCTC11842_00150</name>
</gene>
<accession>A0A2X2CIL3</accession>
<evidence type="ECO:0000313" key="2">
    <source>
        <dbReference type="Proteomes" id="UP000250443"/>
    </source>
</evidence>
<sequence length="63" mass="7112">MRTRLATLPLDNLKVAEDGRSVTLTMSLEEVEALQALRKELSCYIPAEKDDPECDSQHQIPLE</sequence>
<dbReference type="AlphaFoldDB" id="A0A2X2CIL3"/>
<dbReference type="EMBL" id="UAUF01000002">
    <property type="protein sequence ID" value="SPZ00005.1"/>
    <property type="molecule type" value="Genomic_DNA"/>
</dbReference>
<proteinExistence type="predicted"/>
<reference evidence="1 2" key="1">
    <citation type="submission" date="2018-06" db="EMBL/GenBank/DDBJ databases">
        <authorList>
            <consortium name="Pathogen Informatics"/>
            <person name="Doyle S."/>
        </authorList>
    </citation>
    <scope>NUCLEOTIDE SEQUENCE [LARGE SCALE GENOMIC DNA]</scope>
    <source>
        <strain evidence="1 2">NCTC11842</strain>
    </source>
</reference>